<evidence type="ECO:0000313" key="2">
    <source>
        <dbReference type="Proteomes" id="UP000308197"/>
    </source>
</evidence>
<reference evidence="1 2" key="1">
    <citation type="journal article" date="2019" name="Nat. Ecol. Evol.">
        <title>Megaphylogeny resolves global patterns of mushroom evolution.</title>
        <authorList>
            <person name="Varga T."/>
            <person name="Krizsan K."/>
            <person name="Foldi C."/>
            <person name="Dima B."/>
            <person name="Sanchez-Garcia M."/>
            <person name="Sanchez-Ramirez S."/>
            <person name="Szollosi G.J."/>
            <person name="Szarkandi J.G."/>
            <person name="Papp V."/>
            <person name="Albert L."/>
            <person name="Andreopoulos W."/>
            <person name="Angelini C."/>
            <person name="Antonin V."/>
            <person name="Barry K.W."/>
            <person name="Bougher N.L."/>
            <person name="Buchanan P."/>
            <person name="Buyck B."/>
            <person name="Bense V."/>
            <person name="Catcheside P."/>
            <person name="Chovatia M."/>
            <person name="Cooper J."/>
            <person name="Damon W."/>
            <person name="Desjardin D."/>
            <person name="Finy P."/>
            <person name="Geml J."/>
            <person name="Haridas S."/>
            <person name="Hughes K."/>
            <person name="Justo A."/>
            <person name="Karasinski D."/>
            <person name="Kautmanova I."/>
            <person name="Kiss B."/>
            <person name="Kocsube S."/>
            <person name="Kotiranta H."/>
            <person name="LaButti K.M."/>
            <person name="Lechner B.E."/>
            <person name="Liimatainen K."/>
            <person name="Lipzen A."/>
            <person name="Lukacs Z."/>
            <person name="Mihaltcheva S."/>
            <person name="Morgado L.N."/>
            <person name="Niskanen T."/>
            <person name="Noordeloos M.E."/>
            <person name="Ohm R.A."/>
            <person name="Ortiz-Santana B."/>
            <person name="Ovrebo C."/>
            <person name="Racz N."/>
            <person name="Riley R."/>
            <person name="Savchenko A."/>
            <person name="Shiryaev A."/>
            <person name="Soop K."/>
            <person name="Spirin V."/>
            <person name="Szebenyi C."/>
            <person name="Tomsovsky M."/>
            <person name="Tulloss R.E."/>
            <person name="Uehling J."/>
            <person name="Grigoriev I.V."/>
            <person name="Vagvolgyi C."/>
            <person name="Papp T."/>
            <person name="Martin F.M."/>
            <person name="Miettinen O."/>
            <person name="Hibbett D.S."/>
            <person name="Nagy L.G."/>
        </authorList>
    </citation>
    <scope>NUCLEOTIDE SEQUENCE [LARGE SCALE GENOMIC DNA]</scope>
    <source>
        <strain evidence="1 2">HHB13444</strain>
    </source>
</reference>
<protein>
    <submittedName>
        <fullName evidence="1">Uncharacterized protein</fullName>
    </submittedName>
</protein>
<dbReference type="InParanoid" id="A0A5C3PFM9"/>
<proteinExistence type="predicted"/>
<sequence>MNPCAPPNTPQDATRTECRTDPLTSLGLPTLPVFVGDLFNPLYIQVMPSGIPASSWTSDESSGVIDVFTAVKPPIAPVRTGMHVELAPYPLADPLYHAVPAALLFGRVLSIHDTAAEHRVVLVISLQVMIEDRYVLVIIDRNYARCFARDGYFGLIENIPSAPAAALNKLLMRCAQGVPSPTLHAISDERVTPTPQNEICGMVCADPDSPPIEIVDGVNTAFHGFEVDEDEVATYGEECTCAEGGIWNIGKLWV</sequence>
<accession>A0A5C3PFM9</accession>
<gene>
    <name evidence="1" type="ORF">K466DRAFT_599161</name>
</gene>
<evidence type="ECO:0000313" key="1">
    <source>
        <dbReference type="EMBL" id="TFK87827.1"/>
    </source>
</evidence>
<dbReference type="EMBL" id="ML211137">
    <property type="protein sequence ID" value="TFK87827.1"/>
    <property type="molecule type" value="Genomic_DNA"/>
</dbReference>
<organism evidence="1 2">
    <name type="scientific">Polyporus arcularius HHB13444</name>
    <dbReference type="NCBI Taxonomy" id="1314778"/>
    <lineage>
        <taxon>Eukaryota</taxon>
        <taxon>Fungi</taxon>
        <taxon>Dikarya</taxon>
        <taxon>Basidiomycota</taxon>
        <taxon>Agaricomycotina</taxon>
        <taxon>Agaricomycetes</taxon>
        <taxon>Polyporales</taxon>
        <taxon>Polyporaceae</taxon>
        <taxon>Polyporus</taxon>
    </lineage>
</organism>
<keyword evidence="2" id="KW-1185">Reference proteome</keyword>
<name>A0A5C3PFM9_9APHY</name>
<dbReference type="Proteomes" id="UP000308197">
    <property type="component" value="Unassembled WGS sequence"/>
</dbReference>
<dbReference type="AlphaFoldDB" id="A0A5C3PFM9"/>